<evidence type="ECO:0000313" key="4">
    <source>
        <dbReference type="EMBL" id="SBS80653.1"/>
    </source>
</evidence>
<feature type="compositionally biased region" description="Basic and acidic residues" evidence="3">
    <location>
        <begin position="436"/>
        <end position="451"/>
    </location>
</feature>
<dbReference type="GO" id="GO:0000455">
    <property type="term" value="P:enzyme-directed rRNA pseudouridine synthesis"/>
    <property type="evidence" value="ECO:0007669"/>
    <property type="project" value="TreeGrafter"/>
</dbReference>
<accession>A0A1A8VJH0</accession>
<protein>
    <submittedName>
        <fullName evidence="4">Uncharacterized protein</fullName>
    </submittedName>
</protein>
<keyword evidence="2" id="KW-0413">Isomerase</keyword>
<sequence length="459" mass="53099">MKKKRVPTWPSYNYTHRRHKATVLIAHYTLHSILYGDDDYVVLNKACGMSTFGQKEGKQSIVKILPQLCLENVHKYTILYKLHSNVGGCLLLCKNKFVRYHFYKNIFLVLVYGKVERKNKISNNKDRKEEIRMHLKYVSNSNIMIPMSNYENMNNFKRLHYSIVSNSIVYNKHQFSLLKIYINADDAKYIAPLLFYSLHTCIVGDNEYVNVGKKLVKTLFPKICDTNDVVNARRHLLKRISERKEKTGELKLHLHCFNVTFESNCNQVVSIFSSLPSYFRDTLIMLGAGSLAKKLGNEVKREWRHPPSSENSDAPQPQPQPKPQPQPQPHLVNMHEYSHADAHAYVDTGAPVRAMDEGSQLYDAMRDSQRMEEENELLLSKIYKGGDVNRRKQGRRGEREKGRKIRRGVLAKDVNRLTQSDAPIYFTDACIHKTLRDDSTDGQKELRRNGVEKSSSNVH</sequence>
<dbReference type="SUPFAM" id="SSF55120">
    <property type="entry name" value="Pseudouridine synthase"/>
    <property type="match status" value="1"/>
</dbReference>
<feature type="region of interest" description="Disordered" evidence="3">
    <location>
        <begin position="300"/>
        <end position="331"/>
    </location>
</feature>
<evidence type="ECO:0000313" key="5">
    <source>
        <dbReference type="Proteomes" id="UP000078560"/>
    </source>
</evidence>
<name>A0A1A8VJH0_PLAOA</name>
<reference evidence="5" key="1">
    <citation type="submission" date="2016-05" db="EMBL/GenBank/DDBJ databases">
        <authorList>
            <person name="Naeem Raeece"/>
        </authorList>
    </citation>
    <scope>NUCLEOTIDE SEQUENCE [LARGE SCALE GENOMIC DNA]</scope>
</reference>
<dbReference type="GO" id="GO:0003723">
    <property type="term" value="F:RNA binding"/>
    <property type="evidence" value="ECO:0007669"/>
    <property type="project" value="InterPro"/>
</dbReference>
<dbReference type="GO" id="GO:0009982">
    <property type="term" value="F:pseudouridine synthase activity"/>
    <property type="evidence" value="ECO:0007669"/>
    <property type="project" value="InterPro"/>
</dbReference>
<dbReference type="Proteomes" id="UP000078560">
    <property type="component" value="Unassembled WGS sequence"/>
</dbReference>
<feature type="compositionally biased region" description="Pro residues" evidence="3">
    <location>
        <begin position="316"/>
        <end position="328"/>
    </location>
</feature>
<organism evidence="4 5">
    <name type="scientific">Plasmodium ovale curtisi</name>
    <dbReference type="NCBI Taxonomy" id="864141"/>
    <lineage>
        <taxon>Eukaryota</taxon>
        <taxon>Sar</taxon>
        <taxon>Alveolata</taxon>
        <taxon>Apicomplexa</taxon>
        <taxon>Aconoidasida</taxon>
        <taxon>Haemosporida</taxon>
        <taxon>Plasmodiidae</taxon>
        <taxon>Plasmodium</taxon>
        <taxon>Plasmodium (Plasmodium)</taxon>
    </lineage>
</organism>
<dbReference type="Gene3D" id="3.30.2350.10">
    <property type="entry name" value="Pseudouridine synthase"/>
    <property type="match status" value="1"/>
</dbReference>
<evidence type="ECO:0000256" key="2">
    <source>
        <dbReference type="ARBA" id="ARBA00023235"/>
    </source>
</evidence>
<evidence type="ECO:0000256" key="3">
    <source>
        <dbReference type="SAM" id="MobiDB-lite"/>
    </source>
</evidence>
<dbReference type="PANTHER" id="PTHR21600:SF81">
    <property type="entry name" value="21S RRNA PSEUDOURIDINE(2819) SYNTHASE"/>
    <property type="match status" value="1"/>
</dbReference>
<comment type="similarity">
    <text evidence="1">Belongs to the pseudouridine synthase RluA family.</text>
</comment>
<evidence type="ECO:0000256" key="1">
    <source>
        <dbReference type="ARBA" id="ARBA00010876"/>
    </source>
</evidence>
<dbReference type="EMBL" id="FLQU01000089">
    <property type="protein sequence ID" value="SBS80653.1"/>
    <property type="molecule type" value="Genomic_DNA"/>
</dbReference>
<dbReference type="AlphaFoldDB" id="A0A1A8VJH0"/>
<gene>
    <name evidence="4" type="ORF">POVCU2_0006440</name>
</gene>
<dbReference type="InterPro" id="IPR050188">
    <property type="entry name" value="RluA_PseudoU_synthase"/>
</dbReference>
<dbReference type="InterPro" id="IPR020103">
    <property type="entry name" value="PsdUridine_synth_cat_dom_sf"/>
</dbReference>
<dbReference type="PANTHER" id="PTHR21600">
    <property type="entry name" value="MITOCHONDRIAL RNA PSEUDOURIDINE SYNTHASE"/>
    <property type="match status" value="1"/>
</dbReference>
<proteinExistence type="inferred from homology"/>
<feature type="region of interest" description="Disordered" evidence="3">
    <location>
        <begin position="436"/>
        <end position="459"/>
    </location>
</feature>